<dbReference type="Pfam" id="PF00501">
    <property type="entry name" value="AMP-binding"/>
    <property type="match status" value="1"/>
</dbReference>
<dbReference type="PROSITE" id="PS00455">
    <property type="entry name" value="AMP_BINDING"/>
    <property type="match status" value="1"/>
</dbReference>
<organism evidence="4 5">
    <name type="scientific">Aspergillus parasiticus (strain ATCC 56775 / NRRL 5862 / SRRC 143 / SU-1)</name>
    <dbReference type="NCBI Taxonomy" id="1403190"/>
    <lineage>
        <taxon>Eukaryota</taxon>
        <taxon>Fungi</taxon>
        <taxon>Dikarya</taxon>
        <taxon>Ascomycota</taxon>
        <taxon>Pezizomycotina</taxon>
        <taxon>Eurotiomycetes</taxon>
        <taxon>Eurotiomycetidae</taxon>
        <taxon>Eurotiales</taxon>
        <taxon>Aspergillaceae</taxon>
        <taxon>Aspergillus</taxon>
        <taxon>Aspergillus subgen. Circumdati</taxon>
    </lineage>
</organism>
<dbReference type="STRING" id="1403190.A0A0F0I904"/>
<dbReference type="PANTHER" id="PTHR43201">
    <property type="entry name" value="ACYL-COA SYNTHETASE"/>
    <property type="match status" value="1"/>
</dbReference>
<dbReference type="CDD" id="cd04433">
    <property type="entry name" value="AFD_class_I"/>
    <property type="match status" value="1"/>
</dbReference>
<proteinExistence type="inferred from homology"/>
<sequence length="572" mass="63042">MNTPVPLSEALHGLGPMGVLQGPKVLEVSRRFPGPMIHDEYGFDKSYAHLLGDAFRTRDELIKALPPSNINEHGLLHDDHQYICVLARSGYEFLVAFFAIRALGGACIPFGSGILPEEAQYFLSDANSCCLLVGHGLSDRAHRIGLHVKNTTSLQLTTLPISHNAEPLDGSCIEIVNSLRLDPSSPGLVLFTSGSTGPPKGAVLPKQCFTFDYTAKRGDATISYRPSHWVGGAESLIEAAVTGTKLYVLKERRGPDAVWEIFKNHTITHVLCTPTLLRTMKEFFAESICLLSLLERDTYVQGFRKMSKISCCSAMIAPSVLQFWKDLTGLPFENVYGSTEMGGAVTRASTNSLVQFSIGIPCSGVEVKLSEGDQGEILARSSWMLTHYIGNEQATKAAFDNDGFFKTGDLAQDVNGEYVFTGRATSDYIFYHGFRIATLPVENHLTDLPYITEACVLGVPDHEAKQLCGAIIRCSKDTSSQVSLHRVRSDLSKYLPTYMLPALLRVLKDTEEIPRTISQKPIKKLILRDFFGVTDYWSIENPTPGVETCGNLPPQREATTRPWDWCGLQRAD</sequence>
<feature type="domain" description="AMP-binding enzyme C-terminal" evidence="3">
    <location>
        <begin position="441"/>
        <end position="520"/>
    </location>
</feature>
<dbReference type="InterPro" id="IPR000873">
    <property type="entry name" value="AMP-dep_synth/lig_dom"/>
</dbReference>
<dbReference type="PANTHER" id="PTHR43201:SF8">
    <property type="entry name" value="ACYL-COA SYNTHETASE FAMILY MEMBER 3"/>
    <property type="match status" value="1"/>
</dbReference>
<evidence type="ECO:0000259" key="3">
    <source>
        <dbReference type="Pfam" id="PF13193"/>
    </source>
</evidence>
<dbReference type="Pfam" id="PF13193">
    <property type="entry name" value="AMP-binding_C"/>
    <property type="match status" value="1"/>
</dbReference>
<comment type="caution">
    <text evidence="4">The sequence shown here is derived from an EMBL/GenBank/DDBJ whole genome shotgun (WGS) entry which is preliminary data.</text>
</comment>
<dbReference type="EMBL" id="JZEE01000551">
    <property type="protein sequence ID" value="KJK63611.1"/>
    <property type="molecule type" value="Genomic_DNA"/>
</dbReference>
<gene>
    <name evidence="4" type="ORF">P875_00064957</name>
</gene>
<dbReference type="InterPro" id="IPR025110">
    <property type="entry name" value="AMP-bd_C"/>
</dbReference>
<feature type="domain" description="AMP-dependent synthetase/ligase" evidence="2">
    <location>
        <begin position="73"/>
        <end position="388"/>
    </location>
</feature>
<dbReference type="OrthoDB" id="6614653at2759"/>
<evidence type="ECO:0000256" key="1">
    <source>
        <dbReference type="ARBA" id="ARBA00006432"/>
    </source>
</evidence>
<dbReference type="InterPro" id="IPR042099">
    <property type="entry name" value="ANL_N_sf"/>
</dbReference>
<dbReference type="Gene3D" id="3.40.50.12780">
    <property type="entry name" value="N-terminal domain of ligase-like"/>
    <property type="match status" value="1"/>
</dbReference>
<evidence type="ECO:0000313" key="5">
    <source>
        <dbReference type="Proteomes" id="UP000033540"/>
    </source>
</evidence>
<dbReference type="AlphaFoldDB" id="A0A0F0I904"/>
<evidence type="ECO:0000313" key="4">
    <source>
        <dbReference type="EMBL" id="KJK63611.1"/>
    </source>
</evidence>
<evidence type="ECO:0000259" key="2">
    <source>
        <dbReference type="Pfam" id="PF00501"/>
    </source>
</evidence>
<dbReference type="InterPro" id="IPR020845">
    <property type="entry name" value="AMP-binding_CS"/>
</dbReference>
<comment type="similarity">
    <text evidence="1">Belongs to the ATP-dependent AMP-binding enzyme family.</text>
</comment>
<accession>A0A0F0I904</accession>
<dbReference type="GO" id="GO:0006631">
    <property type="term" value="P:fatty acid metabolic process"/>
    <property type="evidence" value="ECO:0007669"/>
    <property type="project" value="TreeGrafter"/>
</dbReference>
<dbReference type="GO" id="GO:0031956">
    <property type="term" value="F:medium-chain fatty acid-CoA ligase activity"/>
    <property type="evidence" value="ECO:0007669"/>
    <property type="project" value="TreeGrafter"/>
</dbReference>
<dbReference type="SUPFAM" id="SSF56801">
    <property type="entry name" value="Acetyl-CoA synthetase-like"/>
    <property type="match status" value="1"/>
</dbReference>
<dbReference type="Proteomes" id="UP000033540">
    <property type="component" value="Unassembled WGS sequence"/>
</dbReference>
<dbReference type="InterPro" id="IPR045851">
    <property type="entry name" value="AMP-bd_C_sf"/>
</dbReference>
<reference evidence="4 5" key="1">
    <citation type="submission" date="2015-02" db="EMBL/GenBank/DDBJ databases">
        <title>Draft genome sequence of Aspergillus parasiticus SU-1.</title>
        <authorList>
            <person name="Yu J."/>
            <person name="Fedorova N."/>
            <person name="Yin Y."/>
            <person name="Losada L."/>
            <person name="Zafar N."/>
            <person name="Taujale R."/>
            <person name="Ehrlich K.C."/>
            <person name="Bhatnagar D."/>
            <person name="Cleveland T.E."/>
            <person name="Bennett J.W."/>
            <person name="Nierman W.C."/>
        </authorList>
    </citation>
    <scope>NUCLEOTIDE SEQUENCE [LARGE SCALE GENOMIC DNA]</scope>
    <source>
        <strain evidence="5">ATCC 56775 / NRRL 5862 / SRRC 143 / SU-1</strain>
    </source>
</reference>
<dbReference type="Gene3D" id="3.30.300.30">
    <property type="match status" value="1"/>
</dbReference>
<protein>
    <submittedName>
        <fullName evidence="4">AMP-binding enzyme</fullName>
    </submittedName>
</protein>
<name>A0A0F0I904_ASPPU</name>